<feature type="chain" id="PRO_5012691699" description="GLPGLI family protein" evidence="1">
    <location>
        <begin position="20"/>
        <end position="225"/>
    </location>
</feature>
<dbReference type="NCBIfam" id="TIGR01200">
    <property type="entry name" value="GLPGLI"/>
    <property type="match status" value="1"/>
</dbReference>
<accession>A0A226I9A1</accession>
<gene>
    <name evidence="2" type="ORF">B0A75_01690</name>
</gene>
<evidence type="ECO:0000256" key="1">
    <source>
        <dbReference type="SAM" id="SignalP"/>
    </source>
</evidence>
<evidence type="ECO:0000313" key="2">
    <source>
        <dbReference type="EMBL" id="OXB02955.1"/>
    </source>
</evidence>
<name>A0A226I9A1_9FLAO</name>
<proteinExistence type="predicted"/>
<dbReference type="AlphaFoldDB" id="A0A226I9A1"/>
<comment type="caution">
    <text evidence="2">The sequence shown here is derived from an EMBL/GenBank/DDBJ whole genome shotgun (WGS) entry which is preliminary data.</text>
</comment>
<evidence type="ECO:0008006" key="4">
    <source>
        <dbReference type="Google" id="ProtNLM"/>
    </source>
</evidence>
<keyword evidence="3" id="KW-1185">Reference proteome</keyword>
<dbReference type="EMBL" id="MUHA01000003">
    <property type="protein sequence ID" value="OXB02955.1"/>
    <property type="molecule type" value="Genomic_DNA"/>
</dbReference>
<evidence type="ECO:0000313" key="3">
    <source>
        <dbReference type="Proteomes" id="UP000198336"/>
    </source>
</evidence>
<dbReference type="Proteomes" id="UP000198336">
    <property type="component" value="Unassembled WGS sequence"/>
</dbReference>
<keyword evidence="1" id="KW-0732">Signal</keyword>
<protein>
    <recommendedName>
        <fullName evidence="4">GLPGLI family protein</fullName>
    </recommendedName>
</protein>
<feature type="signal peptide" evidence="1">
    <location>
        <begin position="1"/>
        <end position="19"/>
    </location>
</feature>
<organism evidence="2 3">
    <name type="scientific">Flavobacterium oncorhynchi</name>
    <dbReference type="NCBI Taxonomy" id="728056"/>
    <lineage>
        <taxon>Bacteria</taxon>
        <taxon>Pseudomonadati</taxon>
        <taxon>Bacteroidota</taxon>
        <taxon>Flavobacteriia</taxon>
        <taxon>Flavobacteriales</taxon>
        <taxon>Flavobacteriaceae</taxon>
        <taxon>Flavobacterium</taxon>
    </lineage>
</organism>
<dbReference type="Pfam" id="PF09697">
    <property type="entry name" value="Porph_ging"/>
    <property type="match status" value="1"/>
</dbReference>
<dbReference type="RefSeq" id="WP_089052562.1">
    <property type="nucleotide sequence ID" value="NZ_MUHA01000003.1"/>
</dbReference>
<reference evidence="2 3" key="1">
    <citation type="submission" date="2016-11" db="EMBL/GenBank/DDBJ databases">
        <title>Whole genomes of Flavobacteriaceae.</title>
        <authorList>
            <person name="Stine C."/>
            <person name="Li C."/>
            <person name="Tadesse D."/>
        </authorList>
    </citation>
    <scope>NUCLEOTIDE SEQUENCE [LARGE SCALE GENOMIC DNA]</scope>
    <source>
        <strain evidence="2 3">CCUG 59446</strain>
    </source>
</reference>
<sequence length="225" mass="25757">MKINLLVFFILFFSIEAKSQSLVGTYTRQQLKTKDGRLLEKAKTPEVFSYTYSKNKSIQRLTTIQKTTTDNTVIENTGGKIFASRTIRRSSEVINYKDFDSKTYKVLMTNDGIDSNVKTKLPTYTWELLPETKIINGFSCKKATTKNTAFIAKQDITAWYTEEIPIKDGPMFYSGLPGFIIQLEIDDNSILVFQELAFKNENTEIEIPNNSAKELSFEEYQASLK</sequence>
<dbReference type="InterPro" id="IPR005901">
    <property type="entry name" value="GLPGLI"/>
</dbReference>